<keyword evidence="4 7" id="KW-0808">Transferase</keyword>
<dbReference type="InterPro" id="IPR000544">
    <property type="entry name" value="Octanoyltransferase"/>
</dbReference>
<dbReference type="UniPathway" id="UPA00538">
    <property type="reaction ID" value="UER00592"/>
</dbReference>
<dbReference type="AlphaFoldDB" id="A0A3B1B6L8"/>
<dbReference type="InterPro" id="IPR004143">
    <property type="entry name" value="BPL_LPL_catalytic"/>
</dbReference>
<organism evidence="7">
    <name type="scientific">hydrothermal vent metagenome</name>
    <dbReference type="NCBI Taxonomy" id="652676"/>
    <lineage>
        <taxon>unclassified sequences</taxon>
        <taxon>metagenomes</taxon>
        <taxon>ecological metagenomes</taxon>
    </lineage>
</organism>
<dbReference type="CDD" id="cd16444">
    <property type="entry name" value="LipB"/>
    <property type="match status" value="1"/>
</dbReference>
<dbReference type="NCBIfam" id="NF010922">
    <property type="entry name" value="PRK14342.1"/>
    <property type="match status" value="1"/>
</dbReference>
<keyword evidence="3" id="KW-0963">Cytoplasm</keyword>
<dbReference type="FunFam" id="3.30.930.10:FF:000020">
    <property type="entry name" value="Octanoyltransferase"/>
    <property type="match status" value="1"/>
</dbReference>
<dbReference type="PANTHER" id="PTHR10993:SF7">
    <property type="entry name" value="LIPOYLTRANSFERASE 2, MITOCHONDRIAL-RELATED"/>
    <property type="match status" value="1"/>
</dbReference>
<dbReference type="Pfam" id="PF21948">
    <property type="entry name" value="LplA-B_cat"/>
    <property type="match status" value="1"/>
</dbReference>
<dbReference type="GO" id="GO:0033819">
    <property type="term" value="F:lipoyl(octanoyl) transferase activity"/>
    <property type="evidence" value="ECO:0007669"/>
    <property type="project" value="UniProtKB-EC"/>
</dbReference>
<dbReference type="Gene3D" id="3.30.930.10">
    <property type="entry name" value="Bira Bifunctional Protein, Domain 2"/>
    <property type="match status" value="1"/>
</dbReference>
<feature type="domain" description="BPL/LPL catalytic" evidence="6">
    <location>
        <begin position="34"/>
        <end position="209"/>
    </location>
</feature>
<reference evidence="7" key="1">
    <citation type="submission" date="2018-06" db="EMBL/GenBank/DDBJ databases">
        <authorList>
            <person name="Zhirakovskaya E."/>
        </authorList>
    </citation>
    <scope>NUCLEOTIDE SEQUENCE</scope>
</reference>
<evidence type="ECO:0000256" key="1">
    <source>
        <dbReference type="ARBA" id="ARBA00004821"/>
    </source>
</evidence>
<evidence type="ECO:0000256" key="3">
    <source>
        <dbReference type="ARBA" id="ARBA00022490"/>
    </source>
</evidence>
<dbReference type="EC" id="2.3.1.181" evidence="2"/>
<evidence type="ECO:0000256" key="2">
    <source>
        <dbReference type="ARBA" id="ARBA00012334"/>
    </source>
</evidence>
<evidence type="ECO:0000256" key="4">
    <source>
        <dbReference type="ARBA" id="ARBA00022679"/>
    </source>
</evidence>
<dbReference type="SUPFAM" id="SSF55681">
    <property type="entry name" value="Class II aaRS and biotin synthetases"/>
    <property type="match status" value="1"/>
</dbReference>
<dbReference type="PANTHER" id="PTHR10993">
    <property type="entry name" value="OCTANOYLTRANSFERASE"/>
    <property type="match status" value="1"/>
</dbReference>
<proteinExistence type="inferred from homology"/>
<sequence>MPSTPLPLIIRDLGLQDYEPVWHAMQTFTQQRDETTADELWLVEHPPVFTLGLNGKSKHLLNPGDIPVINVDRGGQVTYHCPGQLVFYPLINLQRQQLGVRQLVSLLEQIVIELLASYKIKAQSRADAPGVYINDEKIAALGLRIKRGCSYHGMAFNIDMDLEPFSRINPCGYENMPVTQCADIGIHDNVKIITKKIQQLFIERLNYKIRACTPVLPAIKII</sequence>
<dbReference type="EMBL" id="UOFY01000012">
    <property type="protein sequence ID" value="VAX07038.1"/>
    <property type="molecule type" value="Genomic_DNA"/>
</dbReference>
<protein>
    <recommendedName>
        <fullName evidence="2">lipoyl(octanoyl) transferase</fullName>
        <ecNumber evidence="2">2.3.1.181</ecNumber>
    </recommendedName>
</protein>
<evidence type="ECO:0000313" key="7">
    <source>
        <dbReference type="EMBL" id="VAX07038.1"/>
    </source>
</evidence>
<accession>A0A3B1B6L8</accession>
<evidence type="ECO:0000256" key="5">
    <source>
        <dbReference type="ARBA" id="ARBA00023315"/>
    </source>
</evidence>
<dbReference type="GO" id="GO:0009249">
    <property type="term" value="P:protein lipoylation"/>
    <property type="evidence" value="ECO:0007669"/>
    <property type="project" value="InterPro"/>
</dbReference>
<dbReference type="PROSITE" id="PS01313">
    <property type="entry name" value="LIPB"/>
    <property type="match status" value="1"/>
</dbReference>
<evidence type="ECO:0000259" key="6">
    <source>
        <dbReference type="PROSITE" id="PS51733"/>
    </source>
</evidence>
<dbReference type="PIRSF" id="PIRSF016262">
    <property type="entry name" value="LPLase"/>
    <property type="match status" value="1"/>
</dbReference>
<dbReference type="HAMAP" id="MF_00013">
    <property type="entry name" value="LipB"/>
    <property type="match status" value="1"/>
</dbReference>
<dbReference type="InterPro" id="IPR020605">
    <property type="entry name" value="Octanoyltransferase_CS"/>
</dbReference>
<dbReference type="PROSITE" id="PS51733">
    <property type="entry name" value="BPL_LPL_CATALYTIC"/>
    <property type="match status" value="1"/>
</dbReference>
<name>A0A3B1B6L8_9ZZZZ</name>
<keyword evidence="5 7" id="KW-0012">Acyltransferase</keyword>
<dbReference type="NCBIfam" id="TIGR00214">
    <property type="entry name" value="lipB"/>
    <property type="match status" value="1"/>
</dbReference>
<comment type="pathway">
    <text evidence="1">Protein modification; protein lipoylation via endogenous pathway; protein N(6)-(lipoyl)lysine from octanoyl-[acyl-carrier-protein]: step 1/2.</text>
</comment>
<dbReference type="InterPro" id="IPR045864">
    <property type="entry name" value="aa-tRNA-synth_II/BPL/LPL"/>
</dbReference>
<gene>
    <name evidence="7" type="ORF">MNBD_GAMMA25-753</name>
</gene>